<dbReference type="NCBIfam" id="TIGR00756">
    <property type="entry name" value="PPR"/>
    <property type="match status" value="2"/>
</dbReference>
<feature type="repeat" description="PPR" evidence="2">
    <location>
        <begin position="133"/>
        <end position="167"/>
    </location>
</feature>
<name>A0A813H6T9_POLGL</name>
<evidence type="ECO:0000313" key="5">
    <source>
        <dbReference type="Proteomes" id="UP000626109"/>
    </source>
</evidence>
<dbReference type="Proteomes" id="UP000626109">
    <property type="component" value="Unassembled WGS sequence"/>
</dbReference>
<evidence type="ECO:0000256" key="3">
    <source>
        <dbReference type="SAM" id="MobiDB-lite"/>
    </source>
</evidence>
<protein>
    <recommendedName>
        <fullName evidence="6">Pentatricopeptide repeat-containing protein</fullName>
    </recommendedName>
</protein>
<reference evidence="4" key="1">
    <citation type="submission" date="2021-02" db="EMBL/GenBank/DDBJ databases">
        <authorList>
            <person name="Dougan E. K."/>
            <person name="Rhodes N."/>
            <person name="Thang M."/>
            <person name="Chan C."/>
        </authorList>
    </citation>
    <scope>NUCLEOTIDE SEQUENCE</scope>
</reference>
<dbReference type="Pfam" id="PF13041">
    <property type="entry name" value="PPR_2"/>
    <property type="match status" value="1"/>
</dbReference>
<proteinExistence type="predicted"/>
<dbReference type="PANTHER" id="PTHR47447:SF17">
    <property type="entry name" value="OS12G0638900 PROTEIN"/>
    <property type="match status" value="1"/>
</dbReference>
<dbReference type="AlphaFoldDB" id="A0A813H6T9"/>
<dbReference type="PANTHER" id="PTHR47447">
    <property type="entry name" value="OS03G0856100 PROTEIN"/>
    <property type="match status" value="1"/>
</dbReference>
<dbReference type="Pfam" id="PF01535">
    <property type="entry name" value="PPR"/>
    <property type="match status" value="1"/>
</dbReference>
<organism evidence="4 5">
    <name type="scientific">Polarella glacialis</name>
    <name type="common">Dinoflagellate</name>
    <dbReference type="NCBI Taxonomy" id="89957"/>
    <lineage>
        <taxon>Eukaryota</taxon>
        <taxon>Sar</taxon>
        <taxon>Alveolata</taxon>
        <taxon>Dinophyceae</taxon>
        <taxon>Suessiales</taxon>
        <taxon>Suessiaceae</taxon>
        <taxon>Polarella</taxon>
    </lineage>
</organism>
<evidence type="ECO:0000313" key="4">
    <source>
        <dbReference type="EMBL" id="CAE8633713.1"/>
    </source>
</evidence>
<evidence type="ECO:0000256" key="1">
    <source>
        <dbReference type="ARBA" id="ARBA00022737"/>
    </source>
</evidence>
<accession>A0A813H6T9</accession>
<dbReference type="EMBL" id="CAJNNW010001006">
    <property type="protein sequence ID" value="CAE8633713.1"/>
    <property type="molecule type" value="Genomic_DNA"/>
</dbReference>
<keyword evidence="1" id="KW-0677">Repeat</keyword>
<evidence type="ECO:0000256" key="2">
    <source>
        <dbReference type="PROSITE-ProRule" id="PRU00708"/>
    </source>
</evidence>
<dbReference type="Gene3D" id="1.25.40.10">
    <property type="entry name" value="Tetratricopeptide repeat domain"/>
    <property type="match status" value="1"/>
</dbReference>
<dbReference type="InterPro" id="IPR011990">
    <property type="entry name" value="TPR-like_helical_dom_sf"/>
</dbReference>
<dbReference type="PROSITE" id="PS51375">
    <property type="entry name" value="PPR"/>
    <property type="match status" value="2"/>
</dbReference>
<comment type="caution">
    <text evidence="4">The sequence shown here is derived from an EMBL/GenBank/DDBJ whole genome shotgun (WGS) entry which is preliminary data.</text>
</comment>
<feature type="repeat" description="PPR" evidence="2">
    <location>
        <begin position="168"/>
        <end position="202"/>
    </location>
</feature>
<feature type="region of interest" description="Disordered" evidence="3">
    <location>
        <begin position="34"/>
        <end position="61"/>
    </location>
</feature>
<sequence length="217" mass="23599">MLASCALEQPVRLQPPQAFPAEALQKASGRLAYTGSFSGSRSERRARCSPQGEESSSDGRKLPQNSLVLQQLLHLGRTPSEDEVSEILSAELNNWRENPWHVTVILNSLARLRLPLIAKHVLALMLARSVPANVLHYNAAISAYGKGGQWQLALSLLSSMPDISIVPSQVSYNAAISACDKGGQWQLALNLLSRMPDGRVVPNEITYSAAINACHEH</sequence>
<gene>
    <name evidence="4" type="ORF">PGLA2088_LOCUS1325</name>
</gene>
<dbReference type="InterPro" id="IPR002885">
    <property type="entry name" value="PPR_rpt"/>
</dbReference>
<evidence type="ECO:0008006" key="6">
    <source>
        <dbReference type="Google" id="ProtNLM"/>
    </source>
</evidence>